<dbReference type="SUPFAM" id="SSF56112">
    <property type="entry name" value="Protein kinase-like (PK-like)"/>
    <property type="match status" value="1"/>
</dbReference>
<dbReference type="EMBL" id="CP036339">
    <property type="protein sequence ID" value="QDT72980.1"/>
    <property type="molecule type" value="Genomic_DNA"/>
</dbReference>
<dbReference type="GO" id="GO:0016301">
    <property type="term" value="F:kinase activity"/>
    <property type="evidence" value="ECO:0007669"/>
    <property type="project" value="UniProtKB-KW"/>
</dbReference>
<dbReference type="AlphaFoldDB" id="A0A517TX80"/>
<keyword evidence="2" id="KW-0808">Transferase</keyword>
<gene>
    <name evidence="2" type="ORF">I41_21670</name>
</gene>
<feature type="domain" description="Aminoglycoside phosphotransferase" evidence="1">
    <location>
        <begin position="39"/>
        <end position="285"/>
    </location>
</feature>
<keyword evidence="2" id="KW-0418">Kinase</keyword>
<keyword evidence="3" id="KW-1185">Reference proteome</keyword>
<accession>A0A517TX80</accession>
<dbReference type="InterPro" id="IPR002575">
    <property type="entry name" value="Aminoglycoside_PTrfase"/>
</dbReference>
<dbReference type="OrthoDB" id="283096at2"/>
<name>A0A517TX80_9BACT</name>
<evidence type="ECO:0000313" key="2">
    <source>
        <dbReference type="EMBL" id="QDT72980.1"/>
    </source>
</evidence>
<sequence length="346" mass="38221">MSALVPELISVLRQWLPTAERAQLCGLGAGSSFSGAGLWRVEHGDCIYVLRRWPPAAAMGCRVTSISSLQRHLAEAGLPVASPLPLLEHPEALVFTKIAVDRDVAAWTLTPWLPGVADYWITPRHTKLKAAARTLAEIHLSASSFPVGDRAGPARIDRSPALVERGDRLEALKSGACADLAYHLVQTPPTAAREIAFEALELIQRSLGRLWQESLRWCDERLPLQWVIRDVWHDHVLFTEDKVTGVIDFGAAAVDSPAGDLARLLGSLVGDDEAAWRLGVEAYQTKRPLAPIELEAVRFFDASGTLLSAFNWVHWLFRDPSALGPNVYRNAARRRLERLVGRMRCL</sequence>
<organism evidence="2 3">
    <name type="scientific">Lacipirellula limnantheis</name>
    <dbReference type="NCBI Taxonomy" id="2528024"/>
    <lineage>
        <taxon>Bacteria</taxon>
        <taxon>Pseudomonadati</taxon>
        <taxon>Planctomycetota</taxon>
        <taxon>Planctomycetia</taxon>
        <taxon>Pirellulales</taxon>
        <taxon>Lacipirellulaceae</taxon>
        <taxon>Lacipirellula</taxon>
    </lineage>
</organism>
<dbReference type="Gene3D" id="3.90.1200.10">
    <property type="match status" value="1"/>
</dbReference>
<proteinExistence type="predicted"/>
<dbReference type="KEGG" id="llh:I41_21670"/>
<dbReference type="RefSeq" id="WP_145432485.1">
    <property type="nucleotide sequence ID" value="NZ_CP036339.1"/>
</dbReference>
<evidence type="ECO:0000259" key="1">
    <source>
        <dbReference type="Pfam" id="PF01636"/>
    </source>
</evidence>
<dbReference type="InterPro" id="IPR011009">
    <property type="entry name" value="Kinase-like_dom_sf"/>
</dbReference>
<reference evidence="2 3" key="1">
    <citation type="submission" date="2019-02" db="EMBL/GenBank/DDBJ databases">
        <title>Deep-cultivation of Planctomycetes and their phenomic and genomic characterization uncovers novel biology.</title>
        <authorList>
            <person name="Wiegand S."/>
            <person name="Jogler M."/>
            <person name="Boedeker C."/>
            <person name="Pinto D."/>
            <person name="Vollmers J."/>
            <person name="Rivas-Marin E."/>
            <person name="Kohn T."/>
            <person name="Peeters S.H."/>
            <person name="Heuer A."/>
            <person name="Rast P."/>
            <person name="Oberbeckmann S."/>
            <person name="Bunk B."/>
            <person name="Jeske O."/>
            <person name="Meyerdierks A."/>
            <person name="Storesund J.E."/>
            <person name="Kallscheuer N."/>
            <person name="Luecker S."/>
            <person name="Lage O.M."/>
            <person name="Pohl T."/>
            <person name="Merkel B.J."/>
            <person name="Hornburger P."/>
            <person name="Mueller R.-W."/>
            <person name="Bruemmer F."/>
            <person name="Labrenz M."/>
            <person name="Spormann A.M."/>
            <person name="Op den Camp H."/>
            <person name="Overmann J."/>
            <person name="Amann R."/>
            <person name="Jetten M.S.M."/>
            <person name="Mascher T."/>
            <person name="Medema M.H."/>
            <person name="Devos D.P."/>
            <person name="Kaster A.-K."/>
            <person name="Ovreas L."/>
            <person name="Rohde M."/>
            <person name="Galperin M.Y."/>
            <person name="Jogler C."/>
        </authorList>
    </citation>
    <scope>NUCLEOTIDE SEQUENCE [LARGE SCALE GENOMIC DNA]</scope>
    <source>
        <strain evidence="2 3">I41</strain>
    </source>
</reference>
<dbReference type="Proteomes" id="UP000317909">
    <property type="component" value="Chromosome"/>
</dbReference>
<dbReference type="Pfam" id="PF01636">
    <property type="entry name" value="APH"/>
    <property type="match status" value="1"/>
</dbReference>
<evidence type="ECO:0000313" key="3">
    <source>
        <dbReference type="Proteomes" id="UP000317909"/>
    </source>
</evidence>
<protein>
    <submittedName>
        <fullName evidence="2">Homoserine kinase</fullName>
    </submittedName>
</protein>